<name>A0ACC0BV59_CATRO</name>
<protein>
    <submittedName>
        <fullName evidence="1">Uncharacterized protein</fullName>
    </submittedName>
</protein>
<evidence type="ECO:0000313" key="2">
    <source>
        <dbReference type="Proteomes" id="UP001060085"/>
    </source>
</evidence>
<organism evidence="1 2">
    <name type="scientific">Catharanthus roseus</name>
    <name type="common">Madagascar periwinkle</name>
    <name type="synonym">Vinca rosea</name>
    <dbReference type="NCBI Taxonomy" id="4058"/>
    <lineage>
        <taxon>Eukaryota</taxon>
        <taxon>Viridiplantae</taxon>
        <taxon>Streptophyta</taxon>
        <taxon>Embryophyta</taxon>
        <taxon>Tracheophyta</taxon>
        <taxon>Spermatophyta</taxon>
        <taxon>Magnoliopsida</taxon>
        <taxon>eudicotyledons</taxon>
        <taxon>Gunneridae</taxon>
        <taxon>Pentapetalae</taxon>
        <taxon>asterids</taxon>
        <taxon>lamiids</taxon>
        <taxon>Gentianales</taxon>
        <taxon>Apocynaceae</taxon>
        <taxon>Rauvolfioideae</taxon>
        <taxon>Vinceae</taxon>
        <taxon>Catharanthinae</taxon>
        <taxon>Catharanthus</taxon>
    </lineage>
</organism>
<gene>
    <name evidence="1" type="ORF">M9H77_07388</name>
</gene>
<comment type="caution">
    <text evidence="1">The sequence shown here is derived from an EMBL/GenBank/DDBJ whole genome shotgun (WGS) entry which is preliminary data.</text>
</comment>
<sequence length="246" mass="28612">MEAINPVRIQLFWDSEIARDAYGPYFPGTIRKSWTLPTNRIISHVELVKKILKYRDMDPNLWNVRMTMRVPSYYEVHRMFYFNLYSMNNDREMRYLWTIPADLSKEGIFVLVEFEPIEQQNIPSTHDRNTTTLPEHITALTQMVSDEPSMLYSTVNNDNDEIDGSDKDDIVSSQSELDDDNDLEEGEFHPPLNPENPVNPITENIVQQWESSQWFSNARYDYTHSGAFLDMSSGSPIDDIIESGTV</sequence>
<proteinExistence type="predicted"/>
<dbReference type="EMBL" id="CM044702">
    <property type="protein sequence ID" value="KAI5676438.1"/>
    <property type="molecule type" value="Genomic_DNA"/>
</dbReference>
<dbReference type="Proteomes" id="UP001060085">
    <property type="component" value="Linkage Group LG02"/>
</dbReference>
<keyword evidence="2" id="KW-1185">Reference proteome</keyword>
<reference evidence="2" key="1">
    <citation type="journal article" date="2023" name="Nat. Plants">
        <title>Single-cell RNA sequencing provides a high-resolution roadmap for understanding the multicellular compartmentation of specialized metabolism.</title>
        <authorList>
            <person name="Sun S."/>
            <person name="Shen X."/>
            <person name="Li Y."/>
            <person name="Li Y."/>
            <person name="Wang S."/>
            <person name="Li R."/>
            <person name="Zhang H."/>
            <person name="Shen G."/>
            <person name="Guo B."/>
            <person name="Wei J."/>
            <person name="Xu J."/>
            <person name="St-Pierre B."/>
            <person name="Chen S."/>
            <person name="Sun C."/>
        </authorList>
    </citation>
    <scope>NUCLEOTIDE SEQUENCE [LARGE SCALE GENOMIC DNA]</scope>
</reference>
<evidence type="ECO:0000313" key="1">
    <source>
        <dbReference type="EMBL" id="KAI5676438.1"/>
    </source>
</evidence>
<accession>A0ACC0BV59</accession>